<protein>
    <submittedName>
        <fullName evidence="3">Nicotinamidase-related amidase</fullName>
    </submittedName>
</protein>
<keyword evidence="1" id="KW-0378">Hydrolase</keyword>
<sequence length="207" mass="22610">MNRALLVIDVQESFRQRPNWRAVSAPDIADRVARLVRASRANGDLVVWVLHTDPGSGGPFDPERGFVRPIEGLEPAPGEPVVTKTSYNAFTTTNLHQLLTRHGVREVIVCGIKTEQCCETTTRLACDLGYDVTFVIDATATFPLEHRDAPKGRPIEEILADPRTLSTDEIIRRTEYTLSGWFATIRTVAELTGEPAEKVGAGSAAGG</sequence>
<dbReference type="EMBL" id="VFPQ01000001">
    <property type="protein sequence ID" value="TQM74599.1"/>
    <property type="molecule type" value="Genomic_DNA"/>
</dbReference>
<reference evidence="3 4" key="1">
    <citation type="submission" date="2019-06" db="EMBL/GenBank/DDBJ databases">
        <title>Sequencing the genomes of 1000 actinobacteria strains.</title>
        <authorList>
            <person name="Klenk H.-P."/>
        </authorList>
    </citation>
    <scope>NUCLEOTIDE SEQUENCE [LARGE SCALE GENOMIC DNA]</scope>
    <source>
        <strain evidence="3 4">DSM 43186</strain>
    </source>
</reference>
<evidence type="ECO:0000313" key="3">
    <source>
        <dbReference type="EMBL" id="TQM74599.1"/>
    </source>
</evidence>
<dbReference type="InterPro" id="IPR036380">
    <property type="entry name" value="Isochorismatase-like_sf"/>
</dbReference>
<dbReference type="RefSeq" id="WP_189136199.1">
    <property type="nucleotide sequence ID" value="NZ_BMPV01000003.1"/>
</dbReference>
<evidence type="ECO:0000256" key="1">
    <source>
        <dbReference type="ARBA" id="ARBA00022801"/>
    </source>
</evidence>
<dbReference type="GO" id="GO:0016787">
    <property type="term" value="F:hydrolase activity"/>
    <property type="evidence" value="ECO:0007669"/>
    <property type="project" value="UniProtKB-KW"/>
</dbReference>
<comment type="caution">
    <text evidence="3">The sequence shown here is derived from an EMBL/GenBank/DDBJ whole genome shotgun (WGS) entry which is preliminary data.</text>
</comment>
<keyword evidence="4" id="KW-1185">Reference proteome</keyword>
<dbReference type="PANTHER" id="PTHR43540:SF6">
    <property type="entry name" value="ISOCHORISMATASE-LIKE DOMAIN-CONTAINING PROTEIN"/>
    <property type="match status" value="1"/>
</dbReference>
<dbReference type="PANTHER" id="PTHR43540">
    <property type="entry name" value="PEROXYUREIDOACRYLATE/UREIDOACRYLATE AMIDOHYDROLASE-RELATED"/>
    <property type="match status" value="1"/>
</dbReference>
<dbReference type="SUPFAM" id="SSF52499">
    <property type="entry name" value="Isochorismatase-like hydrolases"/>
    <property type="match status" value="1"/>
</dbReference>
<dbReference type="CDD" id="cd01014">
    <property type="entry name" value="nicotinamidase_related"/>
    <property type="match status" value="1"/>
</dbReference>
<dbReference type="AlphaFoldDB" id="A0A543IVK2"/>
<evidence type="ECO:0000313" key="4">
    <source>
        <dbReference type="Proteomes" id="UP000319213"/>
    </source>
</evidence>
<accession>A0A543IVK2</accession>
<dbReference type="Pfam" id="PF00857">
    <property type="entry name" value="Isochorismatase"/>
    <property type="match status" value="1"/>
</dbReference>
<dbReference type="InterPro" id="IPR050272">
    <property type="entry name" value="Isochorismatase-like_hydrls"/>
</dbReference>
<dbReference type="Proteomes" id="UP000319213">
    <property type="component" value="Unassembled WGS sequence"/>
</dbReference>
<name>A0A543IVK2_9ACTN</name>
<feature type="domain" description="Isochorismatase-like" evidence="2">
    <location>
        <begin position="4"/>
        <end position="149"/>
    </location>
</feature>
<proteinExistence type="predicted"/>
<organism evidence="3 4">
    <name type="scientific">Thermopolyspora flexuosa</name>
    <dbReference type="NCBI Taxonomy" id="103836"/>
    <lineage>
        <taxon>Bacteria</taxon>
        <taxon>Bacillati</taxon>
        <taxon>Actinomycetota</taxon>
        <taxon>Actinomycetes</taxon>
        <taxon>Streptosporangiales</taxon>
        <taxon>Streptosporangiaceae</taxon>
        <taxon>Thermopolyspora</taxon>
    </lineage>
</organism>
<gene>
    <name evidence="3" type="ORF">FHX40_1279</name>
</gene>
<dbReference type="Gene3D" id="3.40.50.850">
    <property type="entry name" value="Isochorismatase-like"/>
    <property type="match status" value="1"/>
</dbReference>
<evidence type="ECO:0000259" key="2">
    <source>
        <dbReference type="Pfam" id="PF00857"/>
    </source>
</evidence>
<dbReference type="InterPro" id="IPR000868">
    <property type="entry name" value="Isochorismatase-like_dom"/>
</dbReference>